<evidence type="ECO:0000256" key="1">
    <source>
        <dbReference type="SAM" id="MobiDB-lite"/>
    </source>
</evidence>
<evidence type="ECO:0000313" key="4">
    <source>
        <dbReference type="Proteomes" id="UP000230161"/>
    </source>
</evidence>
<gene>
    <name evidence="3" type="ORF">CLV54_2066</name>
</gene>
<sequence>MAAAGAIALLALVGLGGCTADAAPSQSPHTSAGASERPDGPEDPTTTGDAHEPATASGISVEILQTRPDYARRTLQLRVTNGTTQEVTVVSARFDSEHFAAPSTWTGDVAIGPGLTKDLRVDLATSVCKRGALAGHELVTLGLAAASAPSSPDTAPIDAPSHAATDLAVTPTDSKDTMSRIEREDCLAAAVEAIARIVPGELSIDGSGPGATAALELEVTPSGGPGELLLDSIGPTTLLAPVSGERWEIEKTADAATAPFTVELPLRPARCDPHAIAEDKVGTVLPIAVSLDGGEPSGYKLAVDTALRNRLYEFVALSCGLG</sequence>
<organism evidence="3 4">
    <name type="scientific">Compostimonas suwonensis</name>
    <dbReference type="NCBI Taxonomy" id="1048394"/>
    <lineage>
        <taxon>Bacteria</taxon>
        <taxon>Bacillati</taxon>
        <taxon>Actinomycetota</taxon>
        <taxon>Actinomycetes</taxon>
        <taxon>Micrococcales</taxon>
        <taxon>Microbacteriaceae</taxon>
        <taxon>Compostimonas</taxon>
    </lineage>
</organism>
<feature type="signal peptide" evidence="2">
    <location>
        <begin position="1"/>
        <end position="22"/>
    </location>
</feature>
<reference evidence="3 4" key="1">
    <citation type="submission" date="2017-11" db="EMBL/GenBank/DDBJ databases">
        <title>Genomic Encyclopedia of Archaeal and Bacterial Type Strains, Phase II (KMG-II): From Individual Species to Whole Genera.</title>
        <authorList>
            <person name="Goeker M."/>
        </authorList>
    </citation>
    <scope>NUCLEOTIDE SEQUENCE [LARGE SCALE GENOMIC DNA]</scope>
    <source>
        <strain evidence="3 4">DSM 25625</strain>
    </source>
</reference>
<keyword evidence="2" id="KW-0732">Signal</keyword>
<dbReference type="AlphaFoldDB" id="A0A2M9BWF9"/>
<feature type="compositionally biased region" description="Polar residues" evidence="1">
    <location>
        <begin position="24"/>
        <end position="33"/>
    </location>
</feature>
<feature type="chain" id="PRO_5014838370" evidence="2">
    <location>
        <begin position="23"/>
        <end position="322"/>
    </location>
</feature>
<dbReference type="EMBL" id="PGFB01000003">
    <property type="protein sequence ID" value="PJJ62269.1"/>
    <property type="molecule type" value="Genomic_DNA"/>
</dbReference>
<feature type="region of interest" description="Disordered" evidence="1">
    <location>
        <begin position="22"/>
        <end position="57"/>
    </location>
</feature>
<proteinExistence type="predicted"/>
<accession>A0A2M9BWF9</accession>
<comment type="caution">
    <text evidence="3">The sequence shown here is derived from an EMBL/GenBank/DDBJ whole genome shotgun (WGS) entry which is preliminary data.</text>
</comment>
<name>A0A2M9BWF9_9MICO</name>
<evidence type="ECO:0000313" key="3">
    <source>
        <dbReference type="EMBL" id="PJJ62269.1"/>
    </source>
</evidence>
<keyword evidence="4" id="KW-1185">Reference proteome</keyword>
<dbReference type="Proteomes" id="UP000230161">
    <property type="component" value="Unassembled WGS sequence"/>
</dbReference>
<evidence type="ECO:0000256" key="2">
    <source>
        <dbReference type="SAM" id="SignalP"/>
    </source>
</evidence>
<protein>
    <submittedName>
        <fullName evidence="3">Uncharacterized protein</fullName>
    </submittedName>
</protein>